<accession>A0AAN6TXR4</accession>
<evidence type="ECO:0000313" key="2">
    <source>
        <dbReference type="Proteomes" id="UP001302602"/>
    </source>
</evidence>
<dbReference type="AlphaFoldDB" id="A0AAN6TXR4"/>
<reference evidence="1" key="2">
    <citation type="submission" date="2023-05" db="EMBL/GenBank/DDBJ databases">
        <authorList>
            <consortium name="Lawrence Berkeley National Laboratory"/>
            <person name="Steindorff A."/>
            <person name="Hensen N."/>
            <person name="Bonometti L."/>
            <person name="Westerberg I."/>
            <person name="Brannstrom I.O."/>
            <person name="Guillou S."/>
            <person name="Cros-Aarteil S."/>
            <person name="Calhoun S."/>
            <person name="Haridas S."/>
            <person name="Kuo A."/>
            <person name="Mondo S."/>
            <person name="Pangilinan J."/>
            <person name="Riley R."/>
            <person name="Labutti K."/>
            <person name="Andreopoulos B."/>
            <person name="Lipzen A."/>
            <person name="Chen C."/>
            <person name="Yanf M."/>
            <person name="Daum C."/>
            <person name="Ng V."/>
            <person name="Clum A."/>
            <person name="Ohm R."/>
            <person name="Martin F."/>
            <person name="Silar P."/>
            <person name="Natvig D."/>
            <person name="Lalanne C."/>
            <person name="Gautier V."/>
            <person name="Ament-Velasquez S.L."/>
            <person name="Kruys A."/>
            <person name="Hutchinson M.I."/>
            <person name="Powell A.J."/>
            <person name="Barry K."/>
            <person name="Miller A.N."/>
            <person name="Grigoriev I.V."/>
            <person name="Debuchy R."/>
            <person name="Gladieux P."/>
            <person name="Thoren M.H."/>
            <person name="Johannesson H."/>
        </authorList>
    </citation>
    <scope>NUCLEOTIDE SEQUENCE</scope>
    <source>
        <strain evidence="1">CBS 731.68</strain>
    </source>
</reference>
<dbReference type="RefSeq" id="XP_062646438.1">
    <property type="nucleotide sequence ID" value="XM_062793117.1"/>
</dbReference>
<evidence type="ECO:0000313" key="1">
    <source>
        <dbReference type="EMBL" id="KAK4122667.1"/>
    </source>
</evidence>
<comment type="caution">
    <text evidence="1">The sequence shown here is derived from an EMBL/GenBank/DDBJ whole genome shotgun (WGS) entry which is preliminary data.</text>
</comment>
<keyword evidence="2" id="KW-1185">Reference proteome</keyword>
<dbReference type="Proteomes" id="UP001302602">
    <property type="component" value="Unassembled WGS sequence"/>
</dbReference>
<sequence length="77" mass="8240">MSESRLRCGFGCLACLLRSWCRLMIKKRRLQKTLTIQGPAGTGLQRPDRGVPSGLPASAVASWGCPSIAILGHCRSG</sequence>
<dbReference type="GeneID" id="87829886"/>
<gene>
    <name evidence="1" type="ORF">N657DRAFT_646392</name>
</gene>
<name>A0AAN6TXR4_9PEZI</name>
<proteinExistence type="predicted"/>
<organism evidence="1 2">
    <name type="scientific">Parathielavia appendiculata</name>
    <dbReference type="NCBI Taxonomy" id="2587402"/>
    <lineage>
        <taxon>Eukaryota</taxon>
        <taxon>Fungi</taxon>
        <taxon>Dikarya</taxon>
        <taxon>Ascomycota</taxon>
        <taxon>Pezizomycotina</taxon>
        <taxon>Sordariomycetes</taxon>
        <taxon>Sordariomycetidae</taxon>
        <taxon>Sordariales</taxon>
        <taxon>Chaetomiaceae</taxon>
        <taxon>Parathielavia</taxon>
    </lineage>
</organism>
<dbReference type="EMBL" id="MU853230">
    <property type="protein sequence ID" value="KAK4122667.1"/>
    <property type="molecule type" value="Genomic_DNA"/>
</dbReference>
<protein>
    <submittedName>
        <fullName evidence="1">Uncharacterized protein</fullName>
    </submittedName>
</protein>
<reference evidence="1" key="1">
    <citation type="journal article" date="2023" name="Mol. Phylogenet. Evol.">
        <title>Genome-scale phylogeny and comparative genomics of the fungal order Sordariales.</title>
        <authorList>
            <person name="Hensen N."/>
            <person name="Bonometti L."/>
            <person name="Westerberg I."/>
            <person name="Brannstrom I.O."/>
            <person name="Guillou S."/>
            <person name="Cros-Aarteil S."/>
            <person name="Calhoun S."/>
            <person name="Haridas S."/>
            <person name="Kuo A."/>
            <person name="Mondo S."/>
            <person name="Pangilinan J."/>
            <person name="Riley R."/>
            <person name="LaButti K."/>
            <person name="Andreopoulos B."/>
            <person name="Lipzen A."/>
            <person name="Chen C."/>
            <person name="Yan M."/>
            <person name="Daum C."/>
            <person name="Ng V."/>
            <person name="Clum A."/>
            <person name="Steindorff A."/>
            <person name="Ohm R.A."/>
            <person name="Martin F."/>
            <person name="Silar P."/>
            <person name="Natvig D.O."/>
            <person name="Lalanne C."/>
            <person name="Gautier V."/>
            <person name="Ament-Velasquez S.L."/>
            <person name="Kruys A."/>
            <person name="Hutchinson M.I."/>
            <person name="Powell A.J."/>
            <person name="Barry K."/>
            <person name="Miller A.N."/>
            <person name="Grigoriev I.V."/>
            <person name="Debuchy R."/>
            <person name="Gladieux P."/>
            <person name="Hiltunen Thoren M."/>
            <person name="Johannesson H."/>
        </authorList>
    </citation>
    <scope>NUCLEOTIDE SEQUENCE</scope>
    <source>
        <strain evidence="1">CBS 731.68</strain>
    </source>
</reference>